<dbReference type="OrthoDB" id="1793785at2"/>
<feature type="chain" id="PRO_5003505192" evidence="1">
    <location>
        <begin position="26"/>
        <end position="313"/>
    </location>
</feature>
<organism evidence="2 3">
    <name type="scientific">Desulfosporosinus orientis (strain ATCC 19365 / DSM 765 / NCIMB 8382 / VKM B-1628 / Singapore I)</name>
    <name type="common">Desulfotomaculum orientis</name>
    <dbReference type="NCBI Taxonomy" id="768706"/>
    <lineage>
        <taxon>Bacteria</taxon>
        <taxon>Bacillati</taxon>
        <taxon>Bacillota</taxon>
        <taxon>Clostridia</taxon>
        <taxon>Eubacteriales</taxon>
        <taxon>Desulfitobacteriaceae</taxon>
        <taxon>Desulfosporosinus</taxon>
    </lineage>
</organism>
<keyword evidence="3" id="KW-1185">Reference proteome</keyword>
<accession>G7WJM7</accession>
<dbReference type="KEGG" id="dor:Desor_5072"/>
<name>G7WJM7_DESOD</name>
<proteinExistence type="predicted"/>
<reference evidence="2 3" key="2">
    <citation type="journal article" date="2012" name="J. Bacteriol.">
        <title>Complete genome sequences of Desulfosporosinus orientis DSM765T, Desulfosporosinus youngiae DSM17734T, Desulfosporosinus meridiei DSM13257T, and Desulfosporosinus acidiphilus DSM22704T.</title>
        <authorList>
            <person name="Pester M."/>
            <person name="Brambilla E."/>
            <person name="Alazard D."/>
            <person name="Rattei T."/>
            <person name="Weinmaier T."/>
            <person name="Han J."/>
            <person name="Lucas S."/>
            <person name="Lapidus A."/>
            <person name="Cheng J.F."/>
            <person name="Goodwin L."/>
            <person name="Pitluck S."/>
            <person name="Peters L."/>
            <person name="Ovchinnikova G."/>
            <person name="Teshima H."/>
            <person name="Detter J.C."/>
            <person name="Han C.S."/>
            <person name="Tapia R."/>
            <person name="Land M.L."/>
            <person name="Hauser L."/>
            <person name="Kyrpides N.C."/>
            <person name="Ivanova N.N."/>
            <person name="Pagani I."/>
            <person name="Huntmann M."/>
            <person name="Wei C.L."/>
            <person name="Davenport K.W."/>
            <person name="Daligault H."/>
            <person name="Chain P.S."/>
            <person name="Chen A."/>
            <person name="Mavromatis K."/>
            <person name="Markowitz V."/>
            <person name="Szeto E."/>
            <person name="Mikhailova N."/>
            <person name="Pati A."/>
            <person name="Wagner M."/>
            <person name="Woyke T."/>
            <person name="Ollivier B."/>
            <person name="Klenk H.P."/>
            <person name="Spring S."/>
            <person name="Loy A."/>
        </authorList>
    </citation>
    <scope>NUCLEOTIDE SEQUENCE [LARGE SCALE GENOMIC DNA]</scope>
    <source>
        <strain evidence="3">ATCC 19365 / DSM 765 / NCIMB 8382 / VKM B-1628</strain>
    </source>
</reference>
<dbReference type="PATRIC" id="fig|768706.3.peg.5167"/>
<keyword evidence="1" id="KW-0732">Signal</keyword>
<reference evidence="3" key="1">
    <citation type="submission" date="2011-11" db="EMBL/GenBank/DDBJ databases">
        <title>Complete sequence of Desulfosporosinus orientis DSM 765.</title>
        <authorList>
            <person name="Lucas S."/>
            <person name="Han J."/>
            <person name="Lapidus A."/>
            <person name="Cheng J.-F."/>
            <person name="Goodwin L."/>
            <person name="Pitluck S."/>
            <person name="Peters L."/>
            <person name="Ovchinnikova G."/>
            <person name="Teshima H."/>
            <person name="Detter J.C."/>
            <person name="Han C."/>
            <person name="Tapia R."/>
            <person name="Land M."/>
            <person name="Hauser L."/>
            <person name="Kyrpides N."/>
            <person name="Ivanova N."/>
            <person name="Pagani I."/>
            <person name="Pester M."/>
            <person name="Spring S."/>
            <person name="Ollivier B."/>
            <person name="Rattei T."/>
            <person name="Klenk H.-P."/>
            <person name="Wagner M."/>
            <person name="Loy A."/>
            <person name="Woyke T."/>
        </authorList>
    </citation>
    <scope>NUCLEOTIDE SEQUENCE [LARGE SCALE GENOMIC DNA]</scope>
    <source>
        <strain evidence="3">ATCC 19365 / DSM 765 / NCIMB 8382 / VKM B-1628</strain>
    </source>
</reference>
<feature type="signal peptide" evidence="1">
    <location>
        <begin position="1"/>
        <end position="25"/>
    </location>
</feature>
<dbReference type="AlphaFoldDB" id="G7WJM7"/>
<sequence length="313" mass="35544">MKKSISRLVPMVLVPLLVFPSAVQAKGKDDFIKVKHYGNVNSFYNGHINAKWSRFEVKLQGNDGEGKIVKIIDNNPVFDYQLASEEENGSFANGDTVIINVINRGGNIVKRLNYSIEGLEEADETKSIDLYATNRDLDTTYGAVRFLNFNNLASGSEVYLTNSQEKLGTTNRAQIDFYRGRTTDDENPYGEWEERNRFRFGYDSEDGKVWVELNAEYEYRAEYDTRKDADFDAIQFMVLNREEDSVVKLENIKVNGQEIGDSVLTGDSIWPKWNLEGDIQNSHGNFVVEGDLVITGDQPKGEINKVEVMFGKK</sequence>
<gene>
    <name evidence="2" type="ordered locus">Desor_5072</name>
</gene>
<dbReference type="EMBL" id="CP003108">
    <property type="protein sequence ID" value="AET70464.1"/>
    <property type="molecule type" value="Genomic_DNA"/>
</dbReference>
<dbReference type="RefSeq" id="WP_014187268.1">
    <property type="nucleotide sequence ID" value="NC_016584.1"/>
</dbReference>
<evidence type="ECO:0000256" key="1">
    <source>
        <dbReference type="SAM" id="SignalP"/>
    </source>
</evidence>
<evidence type="ECO:0000313" key="3">
    <source>
        <dbReference type="Proteomes" id="UP000006346"/>
    </source>
</evidence>
<evidence type="ECO:0000313" key="2">
    <source>
        <dbReference type="EMBL" id="AET70464.1"/>
    </source>
</evidence>
<dbReference type="HOGENOM" id="CLU_887753_0_0_9"/>
<protein>
    <submittedName>
        <fullName evidence="2">Uncharacterized protein</fullName>
    </submittedName>
</protein>
<dbReference type="Proteomes" id="UP000006346">
    <property type="component" value="Chromosome"/>
</dbReference>